<organism evidence="1">
    <name type="scientific">marine metagenome</name>
    <dbReference type="NCBI Taxonomy" id="408172"/>
    <lineage>
        <taxon>unclassified sequences</taxon>
        <taxon>metagenomes</taxon>
        <taxon>ecological metagenomes</taxon>
    </lineage>
</organism>
<reference evidence="1" key="1">
    <citation type="submission" date="2018-05" db="EMBL/GenBank/DDBJ databases">
        <authorList>
            <person name="Lanie J.A."/>
            <person name="Ng W.-L."/>
            <person name="Kazmierczak K.M."/>
            <person name="Andrzejewski T.M."/>
            <person name="Davidsen T.M."/>
            <person name="Wayne K.J."/>
            <person name="Tettelin H."/>
            <person name="Glass J.I."/>
            <person name="Rusch D."/>
            <person name="Podicherti R."/>
            <person name="Tsui H.-C.T."/>
            <person name="Winkler M.E."/>
        </authorList>
    </citation>
    <scope>NUCLEOTIDE SEQUENCE</scope>
</reference>
<dbReference type="EMBL" id="UINC01196378">
    <property type="protein sequence ID" value="SVE13364.1"/>
    <property type="molecule type" value="Genomic_DNA"/>
</dbReference>
<sequence>DEYKNLVSNFPSVSFKVTPTRFIKQKTWVLVAGELPYEFNGIYFDPSDAIQEKLSKSLNLKQWGDILEVITRDGMDVDYKKAQAYRNGILKVMPERDLYLNHDLDAVVKVTKNQSGQFDVKVSLNSIDPQRTIKHTELSTSHRDSIVSAIDKCLDHFMNEYFTFNLEIATDLDTEINKVMVDGKKIENLPENIEIGVPIPVSEPFSRFRSHDIVVYKEGFKPQKTKTELNMFSLSKPSKFERLVNFKL</sequence>
<proteinExistence type="predicted"/>
<dbReference type="AlphaFoldDB" id="A0A383B0G8"/>
<evidence type="ECO:0000313" key="1">
    <source>
        <dbReference type="EMBL" id="SVE13364.1"/>
    </source>
</evidence>
<feature type="non-terminal residue" evidence="1">
    <location>
        <position position="248"/>
    </location>
</feature>
<protein>
    <submittedName>
        <fullName evidence="1">Uncharacterized protein</fullName>
    </submittedName>
</protein>
<gene>
    <name evidence="1" type="ORF">METZ01_LOCUS466218</name>
</gene>
<name>A0A383B0G8_9ZZZZ</name>
<feature type="non-terminal residue" evidence="1">
    <location>
        <position position="1"/>
    </location>
</feature>
<accession>A0A383B0G8</accession>